<dbReference type="InterPro" id="IPR004607">
    <property type="entry name" value="GART"/>
</dbReference>
<sequence>MKRIIIFASGSGTNAENIITHFQKQKTAEVTHVFSNNLRAKVLKRAHNLGVRALHFDRESFYDTNDVLNVLKDAQPDLIVLAGFLWKFPEKIISVFPEKVINIHPALLPKYGGKGMYGHHVHEAVVRNKEKESGITIHYVNENYDEGAIIFQEKTPITQNDAPEDVAKAIHQLEYKYFPIVIEKVLGLRKVIENN</sequence>
<dbReference type="InterPro" id="IPR036477">
    <property type="entry name" value="Formyl_transf_N_sf"/>
</dbReference>
<name>A0A504JJG4_9FLAO</name>
<protein>
    <recommendedName>
        <fullName evidence="6">Phosphoribosylglycinamide formyltransferase</fullName>
        <ecNumber evidence="6">2.1.2.2</ecNumber>
    </recommendedName>
    <alternativeName>
        <fullName evidence="6">5'-phosphoribosylglycinamide transformylase</fullName>
    </alternativeName>
    <alternativeName>
        <fullName evidence="6">GAR transformylase</fullName>
        <shortName evidence="6">GART</shortName>
    </alternativeName>
</protein>
<evidence type="ECO:0000256" key="2">
    <source>
        <dbReference type="ARBA" id="ARBA00022679"/>
    </source>
</evidence>
<comment type="function">
    <text evidence="6">Catalyzes the transfer of a formyl group from 10-formyltetrahydrofolate to 5-phospho-ribosyl-glycinamide (GAR), producing 5-phospho-ribosyl-N-formylglycinamide (FGAR) and tetrahydrofolate.</text>
</comment>
<dbReference type="PANTHER" id="PTHR43369">
    <property type="entry name" value="PHOSPHORIBOSYLGLYCINAMIDE FORMYLTRANSFERASE"/>
    <property type="match status" value="1"/>
</dbReference>
<dbReference type="GO" id="GO:0004644">
    <property type="term" value="F:phosphoribosylglycinamide formyltransferase activity"/>
    <property type="evidence" value="ECO:0007669"/>
    <property type="project" value="UniProtKB-UniRule"/>
</dbReference>
<feature type="binding site" evidence="6">
    <location>
        <position position="58"/>
    </location>
    <ligand>
        <name>(6R)-10-formyltetrahydrofolate</name>
        <dbReference type="ChEBI" id="CHEBI:195366"/>
    </ligand>
</feature>
<comment type="pathway">
    <text evidence="1 6">Purine metabolism; IMP biosynthesis via de novo pathway; N(2)-formyl-N(1)-(5-phospho-D-ribosyl)glycinamide from N(1)-(5-phospho-D-ribosyl)glycinamide (10-formyl THF route): step 1/1.</text>
</comment>
<dbReference type="InterPro" id="IPR001555">
    <property type="entry name" value="GART_AS"/>
</dbReference>
<evidence type="ECO:0000256" key="4">
    <source>
        <dbReference type="ARBA" id="ARBA00038440"/>
    </source>
</evidence>
<dbReference type="UniPathway" id="UPA00074">
    <property type="reaction ID" value="UER00126"/>
</dbReference>
<comment type="catalytic activity">
    <reaction evidence="5 6">
        <text>N(1)-(5-phospho-beta-D-ribosyl)glycinamide + (6R)-10-formyltetrahydrofolate = N(2)-formyl-N(1)-(5-phospho-beta-D-ribosyl)glycinamide + (6S)-5,6,7,8-tetrahydrofolate + H(+)</text>
        <dbReference type="Rhea" id="RHEA:15053"/>
        <dbReference type="ChEBI" id="CHEBI:15378"/>
        <dbReference type="ChEBI" id="CHEBI:57453"/>
        <dbReference type="ChEBI" id="CHEBI:143788"/>
        <dbReference type="ChEBI" id="CHEBI:147286"/>
        <dbReference type="ChEBI" id="CHEBI:195366"/>
        <dbReference type="EC" id="2.1.2.2"/>
    </reaction>
</comment>
<dbReference type="RefSeq" id="WP_140592392.1">
    <property type="nucleotide sequence ID" value="NZ_VFWZ01000002.1"/>
</dbReference>
<dbReference type="PANTHER" id="PTHR43369:SF2">
    <property type="entry name" value="PHOSPHORIBOSYLGLYCINAMIDE FORMYLTRANSFERASE"/>
    <property type="match status" value="1"/>
</dbReference>
<comment type="similarity">
    <text evidence="4 6">Belongs to the GART family.</text>
</comment>
<gene>
    <name evidence="6" type="primary">purN</name>
    <name evidence="8" type="ORF">FHK87_09255</name>
</gene>
<evidence type="ECO:0000256" key="6">
    <source>
        <dbReference type="HAMAP-Rule" id="MF_01930"/>
    </source>
</evidence>
<evidence type="ECO:0000313" key="8">
    <source>
        <dbReference type="EMBL" id="TPN87753.1"/>
    </source>
</evidence>
<dbReference type="EMBL" id="VFWZ01000002">
    <property type="protein sequence ID" value="TPN87753.1"/>
    <property type="molecule type" value="Genomic_DNA"/>
</dbReference>
<dbReference type="GO" id="GO:0005829">
    <property type="term" value="C:cytosol"/>
    <property type="evidence" value="ECO:0007669"/>
    <property type="project" value="TreeGrafter"/>
</dbReference>
<organism evidence="8 9">
    <name type="scientific">Aquimarina algicola</name>
    <dbReference type="NCBI Taxonomy" id="2589995"/>
    <lineage>
        <taxon>Bacteria</taxon>
        <taxon>Pseudomonadati</taxon>
        <taxon>Bacteroidota</taxon>
        <taxon>Flavobacteriia</taxon>
        <taxon>Flavobacteriales</taxon>
        <taxon>Flavobacteriaceae</taxon>
        <taxon>Aquimarina</taxon>
    </lineage>
</organism>
<comment type="caution">
    <text evidence="6">Lacks conserved residue(s) required for the propagation of feature annotation.</text>
</comment>
<evidence type="ECO:0000256" key="3">
    <source>
        <dbReference type="ARBA" id="ARBA00022755"/>
    </source>
</evidence>
<dbReference type="SUPFAM" id="SSF53328">
    <property type="entry name" value="Formyltransferase"/>
    <property type="match status" value="1"/>
</dbReference>
<feature type="binding site" evidence="6">
    <location>
        <begin position="12"/>
        <end position="14"/>
    </location>
    <ligand>
        <name>N(1)-(5-phospho-beta-D-ribosyl)glycinamide</name>
        <dbReference type="ChEBI" id="CHEBI:143788"/>
    </ligand>
</feature>
<feature type="domain" description="Formyl transferase N-terminal" evidence="7">
    <location>
        <begin position="2"/>
        <end position="181"/>
    </location>
</feature>
<dbReference type="EC" id="2.1.2.2" evidence="6"/>
<dbReference type="CDD" id="cd08645">
    <property type="entry name" value="FMT_core_GART"/>
    <property type="match status" value="1"/>
</dbReference>
<evidence type="ECO:0000259" key="7">
    <source>
        <dbReference type="Pfam" id="PF00551"/>
    </source>
</evidence>
<feature type="active site" description="Proton donor" evidence="6">
    <location>
        <position position="104"/>
    </location>
</feature>
<dbReference type="InterPro" id="IPR002376">
    <property type="entry name" value="Formyl_transf_N"/>
</dbReference>
<dbReference type="GO" id="GO:0006189">
    <property type="term" value="P:'de novo' IMP biosynthetic process"/>
    <property type="evidence" value="ECO:0007669"/>
    <property type="project" value="UniProtKB-UniRule"/>
</dbReference>
<dbReference type="HAMAP" id="MF_01930">
    <property type="entry name" value="PurN"/>
    <property type="match status" value="1"/>
</dbReference>
<proteinExistence type="inferred from homology"/>
<keyword evidence="3 6" id="KW-0658">Purine biosynthesis</keyword>
<dbReference type="PROSITE" id="PS00373">
    <property type="entry name" value="GART"/>
    <property type="match status" value="1"/>
</dbReference>
<evidence type="ECO:0000313" key="9">
    <source>
        <dbReference type="Proteomes" id="UP000315540"/>
    </source>
</evidence>
<evidence type="ECO:0000256" key="5">
    <source>
        <dbReference type="ARBA" id="ARBA00047664"/>
    </source>
</evidence>
<comment type="caution">
    <text evidence="8">The sequence shown here is derived from an EMBL/GenBank/DDBJ whole genome shotgun (WGS) entry which is preliminary data.</text>
</comment>
<dbReference type="Proteomes" id="UP000315540">
    <property type="component" value="Unassembled WGS sequence"/>
</dbReference>
<dbReference type="AlphaFoldDB" id="A0A504JJG4"/>
<dbReference type="OrthoDB" id="9806170at2"/>
<dbReference type="Pfam" id="PF00551">
    <property type="entry name" value="Formyl_trans_N"/>
    <property type="match status" value="1"/>
</dbReference>
<feature type="site" description="Raises pKa of active site His" evidence="6">
    <location>
        <position position="145"/>
    </location>
</feature>
<accession>A0A504JJG4</accession>
<reference evidence="8 9" key="1">
    <citation type="submission" date="2019-06" db="EMBL/GenBank/DDBJ databases">
        <authorList>
            <person name="Meng X."/>
        </authorList>
    </citation>
    <scope>NUCLEOTIDE SEQUENCE [LARGE SCALE GENOMIC DNA]</scope>
    <source>
        <strain evidence="8 9">M625</strain>
    </source>
</reference>
<keyword evidence="9" id="KW-1185">Reference proteome</keyword>
<keyword evidence="2 6" id="KW-0808">Transferase</keyword>
<feature type="binding site" evidence="6">
    <location>
        <position position="102"/>
    </location>
    <ligand>
        <name>(6R)-10-formyltetrahydrofolate</name>
        <dbReference type="ChEBI" id="CHEBI:195366"/>
    </ligand>
</feature>
<evidence type="ECO:0000256" key="1">
    <source>
        <dbReference type="ARBA" id="ARBA00005054"/>
    </source>
</evidence>
<dbReference type="Gene3D" id="3.40.50.170">
    <property type="entry name" value="Formyl transferase, N-terminal domain"/>
    <property type="match status" value="1"/>
</dbReference>